<feature type="transmembrane region" description="Helical" evidence="2">
    <location>
        <begin position="6"/>
        <end position="31"/>
    </location>
</feature>
<evidence type="ECO:0000256" key="2">
    <source>
        <dbReference type="SAM" id="Phobius"/>
    </source>
</evidence>
<dbReference type="EMBL" id="CM000781">
    <property type="protein sequence ID" value="AQK74100.1"/>
    <property type="molecule type" value="Genomic_DNA"/>
</dbReference>
<keyword evidence="2" id="KW-1133">Transmembrane helix</keyword>
<dbReference type="PaxDb" id="4577-GRMZM2G037595_P01"/>
<dbReference type="PANTHER" id="PTHR33264:SF27">
    <property type="entry name" value="TRANSMEMBRANE PROTEIN"/>
    <property type="match status" value="1"/>
</dbReference>
<sequence>MSSCAGETGLVVWCCCPCLVLQVTVFLLVRLPRKVVVKTKRIILRRRHRRRPPAPSNAAAGLKMDDLLDLDDDGFGAAFGVGEEDVGGGGGGDGDGDDSANDWKGRWCFAVVRDDGVWEAIIEQEGLFWFGSFWGQREQERSAPEGEDRMGGSFRLPVALERSNAFVSPLHCNHQYHVDFDICHDLYGLIIEEHVPHLPAEVPSYIVSHQVDDELDGVMASSSDAVSRTTRESSTLATTMRPSA</sequence>
<keyword evidence="2" id="KW-0812">Transmembrane</keyword>
<keyword evidence="2" id="KW-0472">Membrane</keyword>
<dbReference type="ExpressionAtlas" id="A0A1D6HHV3">
    <property type="expression patterns" value="baseline"/>
</dbReference>
<dbReference type="AlphaFoldDB" id="A0A1D6HHV3"/>
<reference evidence="3" key="1">
    <citation type="submission" date="2015-12" db="EMBL/GenBank/DDBJ databases">
        <title>Update maize B73 reference genome by single molecule sequencing technologies.</title>
        <authorList>
            <consortium name="Maize Genome Sequencing Project"/>
            <person name="Ware D."/>
        </authorList>
    </citation>
    <scope>NUCLEOTIDE SEQUENCE</scope>
    <source>
        <tissue evidence="3">Seedling</tissue>
    </source>
</reference>
<gene>
    <name evidence="3" type="ORF">ZEAMMB73_Zm00001d017803</name>
</gene>
<dbReference type="InParanoid" id="A0A1D6HHV3"/>
<name>A0A1D6HHV3_MAIZE</name>
<feature type="region of interest" description="Disordered" evidence="1">
    <location>
        <begin position="220"/>
        <end position="244"/>
    </location>
</feature>
<dbReference type="PANTHER" id="PTHR33264">
    <property type="entry name" value="EXPRESSED PROTEIN"/>
    <property type="match status" value="1"/>
</dbReference>
<accession>A0A1D6HHV3</accession>
<organism evidence="3">
    <name type="scientific">Zea mays</name>
    <name type="common">Maize</name>
    <dbReference type="NCBI Taxonomy" id="4577"/>
    <lineage>
        <taxon>Eukaryota</taxon>
        <taxon>Viridiplantae</taxon>
        <taxon>Streptophyta</taxon>
        <taxon>Embryophyta</taxon>
        <taxon>Tracheophyta</taxon>
        <taxon>Spermatophyta</taxon>
        <taxon>Magnoliopsida</taxon>
        <taxon>Liliopsida</taxon>
        <taxon>Poales</taxon>
        <taxon>Poaceae</taxon>
        <taxon>PACMAD clade</taxon>
        <taxon>Panicoideae</taxon>
        <taxon>Andropogonodae</taxon>
        <taxon>Andropogoneae</taxon>
        <taxon>Tripsacinae</taxon>
        <taxon>Zea</taxon>
    </lineage>
</organism>
<dbReference type="FunCoup" id="A0A1D6HHV3">
    <property type="interactions" value="667"/>
</dbReference>
<evidence type="ECO:0000313" key="3">
    <source>
        <dbReference type="EMBL" id="AQK74100.1"/>
    </source>
</evidence>
<dbReference type="eggNOG" id="ENOG502S3KX">
    <property type="taxonomic scope" value="Eukaryota"/>
</dbReference>
<protein>
    <submittedName>
        <fullName evidence="3">Uncharacterized protein</fullName>
    </submittedName>
</protein>
<dbReference type="OMA" id="DSANDWK"/>
<dbReference type="IntAct" id="A0A1D6HHV3">
    <property type="interactions" value="1"/>
</dbReference>
<evidence type="ECO:0000256" key="1">
    <source>
        <dbReference type="SAM" id="MobiDB-lite"/>
    </source>
</evidence>
<proteinExistence type="predicted"/>